<feature type="transmembrane region" description="Helical" evidence="1">
    <location>
        <begin position="57"/>
        <end position="74"/>
    </location>
</feature>
<name>H1PNT0_9FUSO</name>
<dbReference type="BioCyc" id="FSP457404-HMP:GTSQ-74-MONOMER"/>
<comment type="caution">
    <text evidence="2">The sequence shown here is derived from an EMBL/GenBank/DDBJ whole genome shotgun (WGS) entry which is preliminary data.</text>
</comment>
<sequence length="158" mass="18735">MRLISKDIFIIALILNLFLNILAFFNNSYISFILKFLPLFLTIIIIIKFLKDEYYEYKKFLSFFTYNYLLVLLFDKIADSSSVLNFLDSINEWLALGVSIFIIIYGLIGKPFVIAFLYQFFRKKSYKEELEKAKKLLEENLISQEEFEIINKNISTAK</sequence>
<feature type="transmembrane region" description="Helical" evidence="1">
    <location>
        <begin position="7"/>
        <end position="26"/>
    </location>
</feature>
<dbReference type="HOGENOM" id="CLU_1666869_0_0_0"/>
<evidence type="ECO:0000313" key="2">
    <source>
        <dbReference type="EMBL" id="EHO85149.1"/>
    </source>
</evidence>
<gene>
    <name evidence="2" type="ORF">HMPREF0402_00073</name>
</gene>
<proteinExistence type="predicted"/>
<feature type="transmembrane region" description="Helical" evidence="1">
    <location>
        <begin position="94"/>
        <end position="118"/>
    </location>
</feature>
<feature type="transmembrane region" description="Helical" evidence="1">
    <location>
        <begin position="32"/>
        <end position="50"/>
    </location>
</feature>
<keyword evidence="1" id="KW-0472">Membrane</keyword>
<dbReference type="AlphaFoldDB" id="H1PNT0"/>
<keyword evidence="1" id="KW-0812">Transmembrane</keyword>
<dbReference type="PATRIC" id="fig|457404.5.peg.1152"/>
<accession>H1PNT0</accession>
<organism evidence="2 3">
    <name type="scientific">Fusobacterium ulcerans 12-1B</name>
    <dbReference type="NCBI Taxonomy" id="457404"/>
    <lineage>
        <taxon>Bacteria</taxon>
        <taxon>Fusobacteriati</taxon>
        <taxon>Fusobacteriota</taxon>
        <taxon>Fusobacteriia</taxon>
        <taxon>Fusobacteriales</taxon>
        <taxon>Fusobacteriaceae</taxon>
        <taxon>Fusobacterium</taxon>
    </lineage>
</organism>
<dbReference type="EMBL" id="AGWJ02000007">
    <property type="protein sequence ID" value="EHO85149.1"/>
    <property type="molecule type" value="Genomic_DNA"/>
</dbReference>
<protein>
    <submittedName>
        <fullName evidence="2">Uncharacterized protein</fullName>
    </submittedName>
</protein>
<keyword evidence="1" id="KW-1133">Transmembrane helix</keyword>
<keyword evidence="3" id="KW-1185">Reference proteome</keyword>
<reference evidence="2 3" key="1">
    <citation type="submission" date="2012-07" db="EMBL/GenBank/DDBJ databases">
        <title>The Genome Sequence of Fusobacterium ulcerans 12_1B.</title>
        <authorList>
            <consortium name="The Broad Institute Genome Sequencing Platform"/>
            <person name="Earl A."/>
            <person name="Ward D."/>
            <person name="Feldgarden M."/>
            <person name="Gevers D."/>
            <person name="Strauss J."/>
            <person name="Ambrose C.E."/>
            <person name="Allen-Vercoe E."/>
            <person name="Walker B."/>
            <person name="Young S.K."/>
            <person name="Zeng Q."/>
            <person name="Gargeya S."/>
            <person name="Fitzgerald M."/>
            <person name="Haas B."/>
            <person name="Abouelleil A."/>
            <person name="Alvarado L."/>
            <person name="Arachchi H.M."/>
            <person name="Berlin A.M."/>
            <person name="Chapman S.B."/>
            <person name="Goldberg J."/>
            <person name="Griggs A."/>
            <person name="Gujja S."/>
            <person name="Hansen M."/>
            <person name="Howarth C."/>
            <person name="Imamovic A."/>
            <person name="Larimer J."/>
            <person name="McCowen C."/>
            <person name="Montmayeur A."/>
            <person name="Murphy C."/>
            <person name="Neiman D."/>
            <person name="Pearson M."/>
            <person name="Priest M."/>
            <person name="Roberts A."/>
            <person name="Saif S."/>
            <person name="Shea T."/>
            <person name="Sisk P."/>
            <person name="Sykes S."/>
            <person name="Wortman J."/>
            <person name="Nusbaum C."/>
            <person name="Birren B."/>
        </authorList>
    </citation>
    <scope>NUCLEOTIDE SEQUENCE [LARGE SCALE GENOMIC DNA]</scope>
    <source>
        <strain evidence="2 3">12_1B</strain>
    </source>
</reference>
<dbReference type="RefSeq" id="WP_008695346.1">
    <property type="nucleotide sequence ID" value="NZ_KE161007.1"/>
</dbReference>
<dbReference type="Proteomes" id="UP000003233">
    <property type="component" value="Unassembled WGS sequence"/>
</dbReference>
<evidence type="ECO:0000256" key="1">
    <source>
        <dbReference type="SAM" id="Phobius"/>
    </source>
</evidence>
<evidence type="ECO:0000313" key="3">
    <source>
        <dbReference type="Proteomes" id="UP000003233"/>
    </source>
</evidence>